<gene>
    <name evidence="2" type="primary">55</name>
    <name evidence="2" type="ORF">SEA_IGNACIO_55</name>
</gene>
<name>A0A6M9Z4J3_9CAUD</name>
<dbReference type="Proteomes" id="UP000509653">
    <property type="component" value="Segment"/>
</dbReference>
<keyword evidence="3" id="KW-1185">Reference proteome</keyword>
<reference evidence="2 3" key="1">
    <citation type="submission" date="2020-05" db="EMBL/GenBank/DDBJ databases">
        <authorList>
            <person name="Coronado A."/>
            <person name="Gutierrez-Langa M.A."/>
            <person name="Hernandez Olmos D."/>
            <person name="Menchaca C."/>
            <person name="Layton S.R."/>
            <person name="Hughes L.E."/>
            <person name="Garlena R.A."/>
            <person name="Russell D.A."/>
            <person name="Pope W.H."/>
            <person name="Jacobs-Sera D."/>
            <person name="Hatfull G.F."/>
        </authorList>
    </citation>
    <scope>NUCLEOTIDE SEQUENCE [LARGE SCALE GENOMIC DNA]</scope>
</reference>
<dbReference type="RefSeq" id="YP_010756175.1">
    <property type="nucleotide sequence ID" value="NC_073483.1"/>
</dbReference>
<feature type="compositionally biased region" description="Basic and acidic residues" evidence="1">
    <location>
        <begin position="58"/>
        <end position="70"/>
    </location>
</feature>
<proteinExistence type="predicted"/>
<organism evidence="2 3">
    <name type="scientific">Streptomyces phage Ignacio</name>
    <dbReference type="NCBI Taxonomy" id="2736272"/>
    <lineage>
        <taxon>Viruses</taxon>
        <taxon>Duplodnaviria</taxon>
        <taxon>Heunggongvirae</taxon>
        <taxon>Uroviricota</taxon>
        <taxon>Caudoviricetes</taxon>
        <taxon>Ignaciovirus</taxon>
        <taxon>Ignaciovirus ignacio</taxon>
    </lineage>
</organism>
<accession>A0A6M9Z4J3</accession>
<dbReference type="GeneID" id="80025927"/>
<feature type="region of interest" description="Disordered" evidence="1">
    <location>
        <begin position="58"/>
        <end position="78"/>
    </location>
</feature>
<sequence length="108" mass="11768">MHTYSIRAAVTKTTGHYRRPGTMTTYCTGAPTDLHANTGKARRVCARCAKAEARDRSEAAAVAEDHREDLTATPEATQTWRSDWISATSDAPTLFDLVGPREQGALFA</sequence>
<dbReference type="EMBL" id="MT451980">
    <property type="protein sequence ID" value="QKN87582.1"/>
    <property type="molecule type" value="Genomic_DNA"/>
</dbReference>
<evidence type="ECO:0000313" key="2">
    <source>
        <dbReference type="EMBL" id="QKN87582.1"/>
    </source>
</evidence>
<evidence type="ECO:0000256" key="1">
    <source>
        <dbReference type="SAM" id="MobiDB-lite"/>
    </source>
</evidence>
<evidence type="ECO:0000313" key="3">
    <source>
        <dbReference type="Proteomes" id="UP000509653"/>
    </source>
</evidence>
<protein>
    <submittedName>
        <fullName evidence="2">Uncharacterized protein</fullName>
    </submittedName>
</protein>
<dbReference type="KEGG" id="vg:80025927"/>